<evidence type="ECO:0000313" key="7">
    <source>
        <dbReference type="Proteomes" id="UP000305198"/>
    </source>
</evidence>
<dbReference type="PROSITE" id="PS51819">
    <property type="entry name" value="VOC"/>
    <property type="match status" value="1"/>
</dbReference>
<keyword evidence="2" id="KW-0560">Oxidoreductase</keyword>
<keyword evidence="5" id="KW-1185">Reference proteome</keyword>
<name>A0A1H9U645_9GAMM</name>
<dbReference type="Proteomes" id="UP000305198">
    <property type="component" value="Unassembled WGS sequence"/>
</dbReference>
<dbReference type="OrthoDB" id="9804944at2"/>
<dbReference type="STRING" id="653930.SAMN05216589_2176"/>
<gene>
    <name evidence="4" type="ORF">FA869_16010</name>
    <name evidence="3" type="ORF">SAMN04487855_2175</name>
    <name evidence="2" type="ORF">SAMN05216589_2176</name>
</gene>
<dbReference type="EMBL" id="FOUA01000003">
    <property type="protein sequence ID" value="SFM05689.1"/>
    <property type="molecule type" value="Genomic_DNA"/>
</dbReference>
<reference evidence="4 7" key="2">
    <citation type="submission" date="2019-04" db="EMBL/GenBank/DDBJ databases">
        <title>Crypto-aerobic microbial life in anoxic (sulfidic) marine sediments.</title>
        <authorList>
            <person name="Bhattacharya S."/>
            <person name="Roy C."/>
            <person name="Mondal N."/>
            <person name="Sarkar J."/>
            <person name="Mandal S."/>
            <person name="Rameez M.J."/>
            <person name="Ghosh W."/>
        </authorList>
    </citation>
    <scope>NUCLEOTIDE SEQUENCE [LARGE SCALE GENOMIC DNA]</scope>
    <source>
        <strain evidence="4 7">SBBB</strain>
    </source>
</reference>
<dbReference type="Proteomes" id="UP000186599">
    <property type="component" value="Unassembled WGS sequence"/>
</dbReference>
<protein>
    <submittedName>
        <fullName evidence="2 4">Dioxygenase</fullName>
    </submittedName>
</protein>
<evidence type="ECO:0000313" key="5">
    <source>
        <dbReference type="Proteomes" id="UP000186599"/>
    </source>
</evidence>
<evidence type="ECO:0000313" key="4">
    <source>
        <dbReference type="EMBL" id="TKA89703.1"/>
    </source>
</evidence>
<dbReference type="EMBL" id="FOGN01000003">
    <property type="protein sequence ID" value="SES05060.1"/>
    <property type="molecule type" value="Genomic_DNA"/>
</dbReference>
<dbReference type="RefSeq" id="WP_074779682.1">
    <property type="nucleotide sequence ID" value="NZ_FOGN01000003.1"/>
</dbReference>
<dbReference type="Pfam" id="PF00903">
    <property type="entry name" value="Glyoxalase"/>
    <property type="match status" value="1"/>
</dbReference>
<dbReference type="InterPro" id="IPR004360">
    <property type="entry name" value="Glyas_Fos-R_dOase_dom"/>
</dbReference>
<dbReference type="PANTHER" id="PTHR46142:SF3">
    <property type="entry name" value="F18B13.24 PROTEIN"/>
    <property type="match status" value="1"/>
</dbReference>
<organism evidence="2 6">
    <name type="scientific">Halopseudomonas bauzanensis</name>
    <dbReference type="NCBI Taxonomy" id="653930"/>
    <lineage>
        <taxon>Bacteria</taxon>
        <taxon>Pseudomonadati</taxon>
        <taxon>Pseudomonadota</taxon>
        <taxon>Gammaproteobacteria</taxon>
        <taxon>Pseudomonadales</taxon>
        <taxon>Pseudomonadaceae</taxon>
        <taxon>Halopseudomonas</taxon>
    </lineage>
</organism>
<proteinExistence type="predicted"/>
<evidence type="ECO:0000313" key="6">
    <source>
        <dbReference type="Proteomes" id="UP000186904"/>
    </source>
</evidence>
<evidence type="ECO:0000313" key="2">
    <source>
        <dbReference type="EMBL" id="SES05060.1"/>
    </source>
</evidence>
<dbReference type="PANTHER" id="PTHR46142">
    <property type="match status" value="1"/>
</dbReference>
<sequence length="135" mass="15697">MTLRMDHFTIVTDQLEATRQFYVDLLGLEVGPRPPFPVDGLWLYADSHPMLHVISVEQMPEPRRGVLDHMAFFSSGLGSMLDKLDDHNVRYRIIRAPGENRTWQVFFKDPNDVEVELDFAAEETPPADWKQRSKR</sequence>
<dbReference type="InterPro" id="IPR037523">
    <property type="entry name" value="VOC_core"/>
</dbReference>
<dbReference type="GO" id="GO:0051213">
    <property type="term" value="F:dioxygenase activity"/>
    <property type="evidence" value="ECO:0007669"/>
    <property type="project" value="UniProtKB-KW"/>
</dbReference>
<accession>A0A1H9U645</accession>
<dbReference type="EMBL" id="SWAV01000007">
    <property type="protein sequence ID" value="TKA89703.1"/>
    <property type="molecule type" value="Genomic_DNA"/>
</dbReference>
<keyword evidence="2" id="KW-0223">Dioxygenase</keyword>
<evidence type="ECO:0000313" key="3">
    <source>
        <dbReference type="EMBL" id="SFM05689.1"/>
    </source>
</evidence>
<evidence type="ECO:0000259" key="1">
    <source>
        <dbReference type="PROSITE" id="PS51819"/>
    </source>
</evidence>
<dbReference type="AlphaFoldDB" id="A0A1H9U645"/>
<dbReference type="Gene3D" id="3.10.180.10">
    <property type="entry name" value="2,3-Dihydroxybiphenyl 1,2-Dioxygenase, domain 1"/>
    <property type="match status" value="1"/>
</dbReference>
<reference evidence="5 6" key="1">
    <citation type="submission" date="2016-10" db="EMBL/GenBank/DDBJ databases">
        <authorList>
            <person name="de Groot N.N."/>
        </authorList>
    </citation>
    <scope>NUCLEOTIDE SEQUENCE [LARGE SCALE GENOMIC DNA]</scope>
    <source>
        <strain evidence="3 5">CGMCC 1.9095</strain>
        <strain evidence="2 6">DSM 22558</strain>
    </source>
</reference>
<dbReference type="SUPFAM" id="SSF54593">
    <property type="entry name" value="Glyoxalase/Bleomycin resistance protein/Dihydroxybiphenyl dioxygenase"/>
    <property type="match status" value="1"/>
</dbReference>
<feature type="domain" description="VOC" evidence="1">
    <location>
        <begin position="4"/>
        <end position="120"/>
    </location>
</feature>
<dbReference type="Proteomes" id="UP000186904">
    <property type="component" value="Unassembled WGS sequence"/>
</dbReference>
<dbReference type="InterPro" id="IPR029068">
    <property type="entry name" value="Glyas_Bleomycin-R_OHBP_Dase"/>
</dbReference>